<dbReference type="SUPFAM" id="SSF57552">
    <property type="entry name" value="Blood coagulation inhibitor (disintegrin)"/>
    <property type="match status" value="1"/>
</dbReference>
<feature type="non-terminal residue" evidence="10">
    <location>
        <position position="1"/>
    </location>
</feature>
<proteinExistence type="predicted"/>
<dbReference type="Proteomes" id="UP000285301">
    <property type="component" value="Unassembled WGS sequence"/>
</dbReference>
<evidence type="ECO:0000256" key="2">
    <source>
        <dbReference type="ARBA" id="ARBA00022801"/>
    </source>
</evidence>
<feature type="binding site" evidence="7">
    <location>
        <position position="167"/>
    </location>
    <ligand>
        <name>Zn(2+)</name>
        <dbReference type="ChEBI" id="CHEBI:29105"/>
        <note>catalytic</note>
    </ligand>
</feature>
<evidence type="ECO:0000256" key="5">
    <source>
        <dbReference type="ARBA" id="ARBA00023157"/>
    </source>
</evidence>
<dbReference type="Gene3D" id="3.40.390.10">
    <property type="entry name" value="Collagenase (Catalytic Domain)"/>
    <property type="match status" value="1"/>
</dbReference>
<dbReference type="GO" id="GO:0046872">
    <property type="term" value="F:metal ion binding"/>
    <property type="evidence" value="ECO:0007669"/>
    <property type="project" value="UniProtKB-KW"/>
</dbReference>
<dbReference type="PROSITE" id="PS50215">
    <property type="entry name" value="ADAM_MEPRO"/>
    <property type="match status" value="1"/>
</dbReference>
<evidence type="ECO:0000256" key="7">
    <source>
        <dbReference type="PROSITE-ProRule" id="PRU00276"/>
    </source>
</evidence>
<dbReference type="AlphaFoldDB" id="A0A443Q9I8"/>
<protein>
    <submittedName>
        <fullName evidence="10">Disintegrin and metalloproteinase domain-containing protein 28-like isoform X2</fullName>
    </submittedName>
</protein>
<evidence type="ECO:0000259" key="9">
    <source>
        <dbReference type="PROSITE" id="PS50215"/>
    </source>
</evidence>
<evidence type="ECO:0000256" key="6">
    <source>
        <dbReference type="PROSITE-ProRule" id="PRU00068"/>
    </source>
</evidence>
<keyword evidence="4" id="KW-0482">Metalloprotease</keyword>
<dbReference type="FunFam" id="3.40.390.10:FF:000002">
    <property type="entry name" value="Disintegrin and metalloproteinase domain-containing protein 22"/>
    <property type="match status" value="1"/>
</dbReference>
<dbReference type="Pfam" id="PF00200">
    <property type="entry name" value="Disintegrin"/>
    <property type="match status" value="1"/>
</dbReference>
<dbReference type="PANTHER" id="PTHR11905">
    <property type="entry name" value="ADAM A DISINTEGRIN AND METALLOPROTEASE DOMAIN"/>
    <property type="match status" value="1"/>
</dbReference>
<dbReference type="FunFam" id="4.10.70.10:FF:000001">
    <property type="entry name" value="Disintegrin and metalloproteinase domain-containing protein 22"/>
    <property type="match status" value="1"/>
</dbReference>
<comment type="caution">
    <text evidence="10">The sequence shown here is derived from an EMBL/GenBank/DDBJ whole genome shotgun (WGS) entry which is preliminary data.</text>
</comment>
<evidence type="ECO:0000313" key="10">
    <source>
        <dbReference type="EMBL" id="RWR99648.1"/>
    </source>
</evidence>
<dbReference type="SMART" id="SM00608">
    <property type="entry name" value="ACR"/>
    <property type="match status" value="1"/>
</dbReference>
<feature type="binding site" evidence="7">
    <location>
        <position position="157"/>
    </location>
    <ligand>
        <name>Zn(2+)</name>
        <dbReference type="ChEBI" id="CHEBI:29105"/>
        <note>catalytic</note>
    </ligand>
</feature>
<feature type="disulfide bond" evidence="7">
    <location>
        <begin position="132"/>
        <end position="212"/>
    </location>
</feature>
<dbReference type="PROSITE" id="PS50214">
    <property type="entry name" value="DISINTEGRIN_2"/>
    <property type="match status" value="1"/>
</dbReference>
<dbReference type="GO" id="GO:0006509">
    <property type="term" value="P:membrane protein ectodomain proteolysis"/>
    <property type="evidence" value="ECO:0007669"/>
    <property type="project" value="TreeGrafter"/>
</dbReference>
<reference evidence="10 11" key="1">
    <citation type="journal article" date="2018" name="Gigascience">
        <title>Genomes of trombidid mites reveal novel predicted allergens and laterally-transferred genes associated with secondary metabolism.</title>
        <authorList>
            <person name="Dong X."/>
            <person name="Chaisiri K."/>
            <person name="Xia D."/>
            <person name="Armstrong S.D."/>
            <person name="Fang Y."/>
            <person name="Donnelly M.J."/>
            <person name="Kadowaki T."/>
            <person name="McGarry J.W."/>
            <person name="Darby A.C."/>
            <person name="Makepeace B.L."/>
        </authorList>
    </citation>
    <scope>NUCLEOTIDE SEQUENCE [LARGE SCALE GENOMIC DNA]</scope>
    <source>
        <strain evidence="10">UoL-WK</strain>
    </source>
</reference>
<evidence type="ECO:0000313" key="11">
    <source>
        <dbReference type="Proteomes" id="UP000285301"/>
    </source>
</evidence>
<keyword evidence="7" id="KW-0479">Metal-binding</keyword>
<dbReference type="PANTHER" id="PTHR11905:SF159">
    <property type="entry name" value="ADAM METALLOPROTEASE"/>
    <property type="match status" value="1"/>
</dbReference>
<feature type="disulfide bond" evidence="7">
    <location>
        <begin position="172"/>
        <end position="196"/>
    </location>
</feature>
<feature type="active site" evidence="7">
    <location>
        <position position="158"/>
    </location>
</feature>
<keyword evidence="11" id="KW-1185">Reference proteome</keyword>
<dbReference type="SUPFAM" id="SSF55486">
    <property type="entry name" value="Metalloproteases ('zincins'), catalytic domain"/>
    <property type="match status" value="1"/>
</dbReference>
<evidence type="ECO:0000256" key="4">
    <source>
        <dbReference type="ARBA" id="ARBA00023049"/>
    </source>
</evidence>
<evidence type="ECO:0000259" key="8">
    <source>
        <dbReference type="PROSITE" id="PS50214"/>
    </source>
</evidence>
<evidence type="ECO:0000256" key="3">
    <source>
        <dbReference type="ARBA" id="ARBA00022833"/>
    </source>
</evidence>
<name>A0A443Q9I8_9ACAR</name>
<dbReference type="InterPro" id="IPR006586">
    <property type="entry name" value="ADAM_Cys-rich"/>
</dbReference>
<keyword evidence="1" id="KW-0645">Protease</keyword>
<feature type="domain" description="Peptidase M12B" evidence="9">
    <location>
        <begin position="21"/>
        <end position="217"/>
    </location>
</feature>
<dbReference type="InterPro" id="IPR036436">
    <property type="entry name" value="Disintegrin_dom_sf"/>
</dbReference>
<dbReference type="STRING" id="1965070.A0A443Q9I8"/>
<feature type="binding site" evidence="7">
    <location>
        <position position="161"/>
    </location>
    <ligand>
        <name>Zn(2+)</name>
        <dbReference type="ChEBI" id="CHEBI:29105"/>
        <note>catalytic</note>
    </ligand>
</feature>
<keyword evidence="3 7" id="KW-0862">Zinc</keyword>
<dbReference type="InterPro" id="IPR001762">
    <property type="entry name" value="Disintegrin_dom"/>
</dbReference>
<dbReference type="EMBL" id="NCKU01014176">
    <property type="protein sequence ID" value="RWR99648.1"/>
    <property type="molecule type" value="Genomic_DNA"/>
</dbReference>
<dbReference type="SMART" id="SM00050">
    <property type="entry name" value="DISIN"/>
    <property type="match status" value="1"/>
</dbReference>
<keyword evidence="5 7" id="KW-1015">Disulfide bond</keyword>
<organism evidence="10 11">
    <name type="scientific">Dinothrombium tinctorium</name>
    <dbReference type="NCBI Taxonomy" id="1965070"/>
    <lineage>
        <taxon>Eukaryota</taxon>
        <taxon>Metazoa</taxon>
        <taxon>Ecdysozoa</taxon>
        <taxon>Arthropoda</taxon>
        <taxon>Chelicerata</taxon>
        <taxon>Arachnida</taxon>
        <taxon>Acari</taxon>
        <taxon>Acariformes</taxon>
        <taxon>Trombidiformes</taxon>
        <taxon>Prostigmata</taxon>
        <taxon>Anystina</taxon>
        <taxon>Parasitengona</taxon>
        <taxon>Trombidioidea</taxon>
        <taxon>Trombidiidae</taxon>
        <taxon>Dinothrombium</taxon>
    </lineage>
</organism>
<feature type="disulfide bond" evidence="7">
    <location>
        <begin position="174"/>
        <end position="179"/>
    </location>
</feature>
<feature type="disulfide bond" evidence="6">
    <location>
        <begin position="282"/>
        <end position="302"/>
    </location>
</feature>
<dbReference type="Pfam" id="PF08516">
    <property type="entry name" value="ADAM_CR"/>
    <property type="match status" value="1"/>
</dbReference>
<accession>A0A443Q9I8</accession>
<keyword evidence="10" id="KW-0401">Integrin</keyword>
<dbReference type="GO" id="GO:0007229">
    <property type="term" value="P:integrin-mediated signaling pathway"/>
    <property type="evidence" value="ECO:0007669"/>
    <property type="project" value="UniProtKB-KW"/>
</dbReference>
<keyword evidence="2" id="KW-0378">Hydrolase</keyword>
<dbReference type="Gene3D" id="4.10.70.10">
    <property type="entry name" value="Disintegrin domain"/>
    <property type="match status" value="1"/>
</dbReference>
<dbReference type="InterPro" id="IPR001590">
    <property type="entry name" value="Peptidase_M12B"/>
</dbReference>
<sequence length="481" mass="53096">RVKRSLNVPVAEPYKSNLRSRYVELVIVNDHKEFIDNNRDKSLVVERSKQIANIVNALYNQLNIFVALVGVVIWSDHDEIQLSVDGDKTLNNFLHYRRERLVPQHPNDNAQLITATTFNDGVVGKALKGPICTYEYSGGVNTDHSHIIGLVATTVAHELGHNFGMEHDNDKCKCPDDKCIMAPSSSSTSPKHWSSCSIDYLNYAMSRGMDYCLRNMPKDVMGPVCGNGFLEKGEECDCGLKEYCDNPCCNPNNCTLVFGAKCASGSCCDISTCEIKKNAELCREAVSECDTPEFCDGSSEFCPTDVYVHDGTVCGDRNAYCYKKQCKSHNSQCKLLWGPFANVSNLRCFEKNPKGNIIFNCGFNFVNTSYISCDVDDFLCGKLHCMNTSELEFGMESVSIISTAFLKLSNELISCKSVHIDLGIDLIDPGLVPDGAKCGIDKMCINKKCVTVESILSLNACESNCNGNGVCDNEGKCHCNE</sequence>
<evidence type="ECO:0000256" key="1">
    <source>
        <dbReference type="ARBA" id="ARBA00022670"/>
    </source>
</evidence>
<dbReference type="OrthoDB" id="5951731at2759"/>
<dbReference type="GO" id="GO:0004222">
    <property type="term" value="F:metalloendopeptidase activity"/>
    <property type="evidence" value="ECO:0007669"/>
    <property type="project" value="InterPro"/>
</dbReference>
<feature type="domain" description="Disintegrin" evidence="8">
    <location>
        <begin position="222"/>
        <end position="310"/>
    </location>
</feature>
<gene>
    <name evidence="10" type="ORF">B4U79_03417</name>
</gene>
<dbReference type="CDD" id="cd04269">
    <property type="entry name" value="ZnMc_adamalysin_II_like"/>
    <property type="match status" value="1"/>
</dbReference>
<dbReference type="InterPro" id="IPR024079">
    <property type="entry name" value="MetalloPept_cat_dom_sf"/>
</dbReference>
<feature type="non-terminal residue" evidence="10">
    <location>
        <position position="481"/>
    </location>
</feature>
<dbReference type="InterPro" id="IPR034027">
    <property type="entry name" value="Reprolysin_adamalysin"/>
</dbReference>
<dbReference type="Pfam" id="PF01421">
    <property type="entry name" value="Reprolysin"/>
    <property type="match status" value="1"/>
</dbReference>